<reference evidence="2" key="1">
    <citation type="journal article" date="2014" name="Front. Microbiol.">
        <title>High frequency of phylogenetically diverse reductive dehalogenase-homologous genes in deep subseafloor sedimentary metagenomes.</title>
        <authorList>
            <person name="Kawai M."/>
            <person name="Futagami T."/>
            <person name="Toyoda A."/>
            <person name="Takaki Y."/>
            <person name="Nishi S."/>
            <person name="Hori S."/>
            <person name="Arai W."/>
            <person name="Tsubouchi T."/>
            <person name="Morono Y."/>
            <person name="Uchiyama I."/>
            <person name="Ito T."/>
            <person name="Fujiyama A."/>
            <person name="Inagaki F."/>
            <person name="Takami H."/>
        </authorList>
    </citation>
    <scope>NUCLEOTIDE SEQUENCE</scope>
    <source>
        <strain evidence="2">Expedition CK06-06</strain>
    </source>
</reference>
<comment type="caution">
    <text evidence="2">The sequence shown here is derived from an EMBL/GenBank/DDBJ whole genome shotgun (WGS) entry which is preliminary data.</text>
</comment>
<sequence>MYIKCKSNIKISDCEAVARVFFDVLKNECEVDQNKEHFWAMGLNTKNRVLYL</sequence>
<accession>X1E8P8</accession>
<dbReference type="AlphaFoldDB" id="X1E8P8"/>
<dbReference type="EMBL" id="BART01038040">
    <property type="protein sequence ID" value="GAH13539.1"/>
    <property type="molecule type" value="Genomic_DNA"/>
</dbReference>
<evidence type="ECO:0000313" key="2">
    <source>
        <dbReference type="EMBL" id="GAH13539.1"/>
    </source>
</evidence>
<evidence type="ECO:0000313" key="1">
    <source>
        <dbReference type="EMBL" id="GAG60367.1"/>
    </source>
</evidence>
<proteinExistence type="predicted"/>
<name>X1E8P8_9ZZZZ</name>
<gene>
    <name evidence="1" type="ORF">S01H4_03932</name>
    <name evidence="2" type="ORF">S01H4_63315</name>
</gene>
<protein>
    <submittedName>
        <fullName evidence="2">Uncharacterized protein</fullName>
    </submittedName>
</protein>
<dbReference type="EMBL" id="BART01001007">
    <property type="protein sequence ID" value="GAG60367.1"/>
    <property type="molecule type" value="Genomic_DNA"/>
</dbReference>
<organism evidence="2">
    <name type="scientific">marine sediment metagenome</name>
    <dbReference type="NCBI Taxonomy" id="412755"/>
    <lineage>
        <taxon>unclassified sequences</taxon>
        <taxon>metagenomes</taxon>
        <taxon>ecological metagenomes</taxon>
    </lineage>
</organism>